<proteinExistence type="inferred from homology"/>
<evidence type="ECO:0000256" key="5">
    <source>
        <dbReference type="ARBA" id="ARBA00022605"/>
    </source>
</evidence>
<dbReference type="InterPro" id="IPR013785">
    <property type="entry name" value="Aldolase_TIM"/>
</dbReference>
<comment type="pathway">
    <text evidence="2 9">Amino-acid biosynthesis; L-tryptophan biosynthesis; L-tryptophan from chorismate: step 3/5.</text>
</comment>
<evidence type="ECO:0000256" key="9">
    <source>
        <dbReference type="HAMAP-Rule" id="MF_00135"/>
    </source>
</evidence>
<sequence>MKLKVCGMKHSENIIEVSKLKPDYMGFIFYDKSPRNFKGEISELPAAIKKVGVFVNSSIANVIEKVNEYNLQAVQLHGEETPEFCRSVKFHPRLKQRAILESQLKIIKVFSIKNNFNFELLKPYEEICDYFLFDTKGKYPGGNGYTFDWNVLKNYPSTKAYFLSGGIGLEEIEKLELFFKSDASTFCKAIDVNSKFEVKAGLKDIEILKKFKKSAPFFK</sequence>
<comment type="catalytic activity">
    <reaction evidence="1 9">
        <text>N-(5-phospho-beta-D-ribosyl)anthranilate = 1-(2-carboxyphenylamino)-1-deoxy-D-ribulose 5-phosphate</text>
        <dbReference type="Rhea" id="RHEA:21540"/>
        <dbReference type="ChEBI" id="CHEBI:18277"/>
        <dbReference type="ChEBI" id="CHEBI:58613"/>
        <dbReference type="EC" id="5.3.1.24"/>
    </reaction>
</comment>
<keyword evidence="6 9" id="KW-0822">Tryptophan biosynthesis</keyword>
<gene>
    <name evidence="9" type="primary">trpF</name>
    <name evidence="11" type="ORF">EGM88_11875</name>
</gene>
<dbReference type="EMBL" id="RPFJ01000016">
    <property type="protein sequence ID" value="RPD94602.1"/>
    <property type="molecule type" value="Genomic_DNA"/>
</dbReference>
<evidence type="ECO:0000256" key="7">
    <source>
        <dbReference type="ARBA" id="ARBA00023141"/>
    </source>
</evidence>
<dbReference type="EC" id="5.3.1.24" evidence="3 9"/>
<dbReference type="CDD" id="cd00405">
    <property type="entry name" value="PRAI"/>
    <property type="match status" value="1"/>
</dbReference>
<evidence type="ECO:0000313" key="12">
    <source>
        <dbReference type="Proteomes" id="UP000270856"/>
    </source>
</evidence>
<feature type="domain" description="N-(5'phosphoribosyl) anthranilate isomerase (PRAI)" evidence="10">
    <location>
        <begin position="4"/>
        <end position="212"/>
    </location>
</feature>
<dbReference type="UniPathway" id="UPA00035">
    <property type="reaction ID" value="UER00042"/>
</dbReference>
<organism evidence="11 12">
    <name type="scientific">Aureibaculum marinum</name>
    <dbReference type="NCBI Taxonomy" id="2487930"/>
    <lineage>
        <taxon>Bacteria</taxon>
        <taxon>Pseudomonadati</taxon>
        <taxon>Bacteroidota</taxon>
        <taxon>Flavobacteriia</taxon>
        <taxon>Flavobacteriales</taxon>
        <taxon>Flavobacteriaceae</taxon>
        <taxon>Aureibaculum</taxon>
    </lineage>
</organism>
<keyword evidence="12" id="KW-1185">Reference proteome</keyword>
<dbReference type="Gene3D" id="3.20.20.70">
    <property type="entry name" value="Aldolase class I"/>
    <property type="match status" value="1"/>
</dbReference>
<name>A0A3N4NE01_9FLAO</name>
<dbReference type="SUPFAM" id="SSF51366">
    <property type="entry name" value="Ribulose-phoshate binding barrel"/>
    <property type="match status" value="1"/>
</dbReference>
<dbReference type="AlphaFoldDB" id="A0A3N4NE01"/>
<reference evidence="11 12" key="1">
    <citation type="submission" date="2018-11" db="EMBL/GenBank/DDBJ databases">
        <title>Aureibaculum marinum gen. nov., sp. nov., a member of the family Flavobacteriaceae isolated from the Bohai Sea.</title>
        <authorList>
            <person name="Ji X."/>
        </authorList>
    </citation>
    <scope>NUCLEOTIDE SEQUENCE [LARGE SCALE GENOMIC DNA]</scope>
    <source>
        <strain evidence="11 12">BH-SD17</strain>
    </source>
</reference>
<dbReference type="GO" id="GO:0004640">
    <property type="term" value="F:phosphoribosylanthranilate isomerase activity"/>
    <property type="evidence" value="ECO:0007669"/>
    <property type="project" value="UniProtKB-UniRule"/>
</dbReference>
<dbReference type="RefSeq" id="WP_123898505.1">
    <property type="nucleotide sequence ID" value="NZ_RPFJ01000016.1"/>
</dbReference>
<evidence type="ECO:0000256" key="2">
    <source>
        <dbReference type="ARBA" id="ARBA00004664"/>
    </source>
</evidence>
<evidence type="ECO:0000313" key="11">
    <source>
        <dbReference type="EMBL" id="RPD94602.1"/>
    </source>
</evidence>
<dbReference type="InterPro" id="IPR044643">
    <property type="entry name" value="TrpF_fam"/>
</dbReference>
<evidence type="ECO:0000256" key="6">
    <source>
        <dbReference type="ARBA" id="ARBA00022822"/>
    </source>
</evidence>
<dbReference type="PANTHER" id="PTHR42894:SF1">
    <property type="entry name" value="N-(5'-PHOSPHORIBOSYL)ANTHRANILATE ISOMERASE"/>
    <property type="match status" value="1"/>
</dbReference>
<comment type="caution">
    <text evidence="11">The sequence shown here is derived from an EMBL/GenBank/DDBJ whole genome shotgun (WGS) entry which is preliminary data.</text>
</comment>
<comment type="similarity">
    <text evidence="9">Belongs to the TrpF family.</text>
</comment>
<dbReference type="InterPro" id="IPR011060">
    <property type="entry name" value="RibuloseP-bd_barrel"/>
</dbReference>
<protein>
    <recommendedName>
        <fullName evidence="4 9">N-(5'-phosphoribosyl)anthranilate isomerase</fullName>
        <shortName evidence="9">PRAI</shortName>
        <ecNumber evidence="3 9">5.3.1.24</ecNumber>
    </recommendedName>
</protein>
<dbReference type="Proteomes" id="UP000270856">
    <property type="component" value="Unassembled WGS sequence"/>
</dbReference>
<accession>A0A3N4NE01</accession>
<evidence type="ECO:0000256" key="3">
    <source>
        <dbReference type="ARBA" id="ARBA00012572"/>
    </source>
</evidence>
<dbReference type="HAMAP" id="MF_00135">
    <property type="entry name" value="PRAI"/>
    <property type="match status" value="1"/>
</dbReference>
<evidence type="ECO:0000259" key="10">
    <source>
        <dbReference type="Pfam" id="PF00697"/>
    </source>
</evidence>
<evidence type="ECO:0000256" key="1">
    <source>
        <dbReference type="ARBA" id="ARBA00001164"/>
    </source>
</evidence>
<dbReference type="InterPro" id="IPR001240">
    <property type="entry name" value="PRAI_dom"/>
</dbReference>
<keyword evidence="5 9" id="KW-0028">Amino-acid biosynthesis</keyword>
<evidence type="ECO:0000256" key="4">
    <source>
        <dbReference type="ARBA" id="ARBA00022272"/>
    </source>
</evidence>
<dbReference type="PANTHER" id="PTHR42894">
    <property type="entry name" value="N-(5'-PHOSPHORIBOSYL)ANTHRANILATE ISOMERASE"/>
    <property type="match status" value="1"/>
</dbReference>
<evidence type="ECO:0000256" key="8">
    <source>
        <dbReference type="ARBA" id="ARBA00023235"/>
    </source>
</evidence>
<keyword evidence="8 9" id="KW-0413">Isomerase</keyword>
<keyword evidence="7 9" id="KW-0057">Aromatic amino acid biosynthesis</keyword>
<dbReference type="Pfam" id="PF00697">
    <property type="entry name" value="PRAI"/>
    <property type="match status" value="1"/>
</dbReference>
<dbReference type="OrthoDB" id="9786954at2"/>
<dbReference type="GO" id="GO:0000162">
    <property type="term" value="P:L-tryptophan biosynthetic process"/>
    <property type="evidence" value="ECO:0007669"/>
    <property type="project" value="UniProtKB-UniRule"/>
</dbReference>